<organism evidence="1 2">
    <name type="scientific">Antarcticimicrobium sediminis</name>
    <dbReference type="NCBI Taxonomy" id="2546227"/>
    <lineage>
        <taxon>Bacteria</taxon>
        <taxon>Pseudomonadati</taxon>
        <taxon>Pseudomonadota</taxon>
        <taxon>Alphaproteobacteria</taxon>
        <taxon>Rhodobacterales</taxon>
        <taxon>Paracoccaceae</taxon>
        <taxon>Antarcticimicrobium</taxon>
    </lineage>
</organism>
<evidence type="ECO:0000313" key="1">
    <source>
        <dbReference type="EMBL" id="TDE40952.1"/>
    </source>
</evidence>
<accession>A0A4R5F104</accession>
<reference evidence="1 2" key="1">
    <citation type="submission" date="2019-03" db="EMBL/GenBank/DDBJ databases">
        <authorList>
            <person name="Zhang S."/>
        </authorList>
    </citation>
    <scope>NUCLEOTIDE SEQUENCE [LARGE SCALE GENOMIC DNA]</scope>
    <source>
        <strain evidence="1 2">S4J41</strain>
    </source>
</reference>
<dbReference type="AlphaFoldDB" id="A0A4R5F104"/>
<evidence type="ECO:0000313" key="2">
    <source>
        <dbReference type="Proteomes" id="UP000294662"/>
    </source>
</evidence>
<dbReference type="Proteomes" id="UP000294662">
    <property type="component" value="Unassembled WGS sequence"/>
</dbReference>
<gene>
    <name evidence="1" type="ORF">E1B25_01695</name>
</gene>
<proteinExistence type="predicted"/>
<sequence length="86" mass="9342">MILSMRSWMMGARMVEPVNAAEVRRLAKSAIDKVDLHGKRGITLLSMQEIEALVMIAVLSGLLTPRCDAGTGTETTMFKTGETSSE</sequence>
<keyword evidence="2" id="KW-1185">Reference proteome</keyword>
<dbReference type="OrthoDB" id="7868168at2"/>
<protein>
    <submittedName>
        <fullName evidence="1">Uncharacterized protein</fullName>
    </submittedName>
</protein>
<dbReference type="EMBL" id="SMFP01000001">
    <property type="protein sequence ID" value="TDE40952.1"/>
    <property type="molecule type" value="Genomic_DNA"/>
</dbReference>
<name>A0A4R5F104_9RHOB</name>
<comment type="caution">
    <text evidence="1">The sequence shown here is derived from an EMBL/GenBank/DDBJ whole genome shotgun (WGS) entry which is preliminary data.</text>
</comment>